<keyword evidence="2" id="KW-0326">Glycosidase</keyword>
<dbReference type="InterPro" id="IPR023186">
    <property type="entry name" value="IUNH"/>
</dbReference>
<dbReference type="GO" id="GO:0006152">
    <property type="term" value="P:purine nucleoside catabolic process"/>
    <property type="evidence" value="ECO:0007669"/>
    <property type="project" value="TreeGrafter"/>
</dbReference>
<reference evidence="5" key="1">
    <citation type="submission" date="2016-10" db="EMBL/GenBank/DDBJ databases">
        <authorList>
            <person name="Varghese N."/>
            <person name="Submissions S."/>
        </authorList>
    </citation>
    <scope>NUCLEOTIDE SEQUENCE [LARGE SCALE GENOMIC DNA]</scope>
    <source>
        <strain evidence="5">B4,CECT 8067,JCM 17497</strain>
    </source>
</reference>
<proteinExistence type="predicted"/>
<feature type="domain" description="Inosine/uridine-preferring nucleoside hydrolase" evidence="3">
    <location>
        <begin position="6"/>
        <end position="300"/>
    </location>
</feature>
<dbReference type="PANTHER" id="PTHR12304">
    <property type="entry name" value="INOSINE-URIDINE PREFERRING NUCLEOSIDE HYDROLASE"/>
    <property type="match status" value="1"/>
</dbReference>
<evidence type="ECO:0000313" key="4">
    <source>
        <dbReference type="EMBL" id="SDK78418.1"/>
    </source>
</evidence>
<dbReference type="AlphaFoldDB" id="A0A1G9EQR2"/>
<evidence type="ECO:0000256" key="1">
    <source>
        <dbReference type="ARBA" id="ARBA00022801"/>
    </source>
</evidence>
<gene>
    <name evidence="4" type="ORF">SAMN04515672_3937</name>
</gene>
<evidence type="ECO:0000259" key="3">
    <source>
        <dbReference type="Pfam" id="PF01156"/>
    </source>
</evidence>
<accession>A0A1G9EQR2</accession>
<keyword evidence="5" id="KW-1185">Reference proteome</keyword>
<dbReference type="GO" id="GO:0005829">
    <property type="term" value="C:cytosol"/>
    <property type="evidence" value="ECO:0007669"/>
    <property type="project" value="TreeGrafter"/>
</dbReference>
<evidence type="ECO:0000256" key="2">
    <source>
        <dbReference type="ARBA" id="ARBA00023295"/>
    </source>
</evidence>
<dbReference type="InterPro" id="IPR036452">
    <property type="entry name" value="Ribo_hydro-like"/>
</dbReference>
<dbReference type="InterPro" id="IPR001910">
    <property type="entry name" value="Inosine/uridine_hydrolase_dom"/>
</dbReference>
<keyword evidence="1" id="KW-0378">Hydrolase</keyword>
<dbReference type="STRING" id="1095776.SAMN04515672_3937"/>
<dbReference type="Gene3D" id="3.90.245.10">
    <property type="entry name" value="Ribonucleoside hydrolase-like"/>
    <property type="match status" value="1"/>
</dbReference>
<sequence length="323" mass="34285">MSRPLLVDTDPGCDDAVAILTALERADLEVVGLTTVHGNAPVSETTENARSILELVDRTDVPVAKGADRPLTVPLRTAEHIHGEGGIRGDLPTPTAASRPVDVHAAQFIVEQARAHAGELTLAAIGPLTNVALAHAMEPDLPDLLDELVVMGGAAFSSGNVTPLAEANFHTDPHAAHRVVRDCSPTLVGLDVTADAAVPPAEIESLPRDDSLGRAVREWLTYYGDEQLEQYGIESAAIHDALVIAAIVDDGVLETERYPMEVGIDSDIARGALVCDRNDVRGEQPNGSVALEADYERFREIVTESLERSLDGPEAKPSEDSVA</sequence>
<dbReference type="PANTHER" id="PTHR12304:SF4">
    <property type="entry name" value="URIDINE NUCLEOSIDASE"/>
    <property type="match status" value="1"/>
</dbReference>
<dbReference type="RefSeq" id="WP_090310870.1">
    <property type="nucleotide sequence ID" value="NZ_FNFE01000007.1"/>
</dbReference>
<dbReference type="PROSITE" id="PS01247">
    <property type="entry name" value="IUNH"/>
    <property type="match status" value="1"/>
</dbReference>
<name>A0A1G9EQR2_9EURY</name>
<dbReference type="GO" id="GO:0008477">
    <property type="term" value="F:purine nucleosidase activity"/>
    <property type="evidence" value="ECO:0007669"/>
    <property type="project" value="TreeGrafter"/>
</dbReference>
<protein>
    <submittedName>
        <fullName evidence="4">Purine nucleosidase</fullName>
    </submittedName>
</protein>
<dbReference type="Proteomes" id="UP000198882">
    <property type="component" value="Unassembled WGS sequence"/>
</dbReference>
<dbReference type="OrthoDB" id="33780at2157"/>
<organism evidence="4 5">
    <name type="scientific">Natronorubrum texcoconense</name>
    <dbReference type="NCBI Taxonomy" id="1095776"/>
    <lineage>
        <taxon>Archaea</taxon>
        <taxon>Methanobacteriati</taxon>
        <taxon>Methanobacteriota</taxon>
        <taxon>Stenosarchaea group</taxon>
        <taxon>Halobacteria</taxon>
        <taxon>Halobacteriales</taxon>
        <taxon>Natrialbaceae</taxon>
        <taxon>Natronorubrum</taxon>
    </lineage>
</organism>
<dbReference type="Pfam" id="PF01156">
    <property type="entry name" value="IU_nuc_hydro"/>
    <property type="match status" value="1"/>
</dbReference>
<evidence type="ECO:0000313" key="5">
    <source>
        <dbReference type="Proteomes" id="UP000198882"/>
    </source>
</evidence>
<dbReference type="GO" id="GO:0045437">
    <property type="term" value="F:uridine nucleosidase activity"/>
    <property type="evidence" value="ECO:0007669"/>
    <property type="project" value="UniProtKB-ARBA"/>
</dbReference>
<dbReference type="InterPro" id="IPR015910">
    <property type="entry name" value="I/U_nuclsd_hydro_CS"/>
</dbReference>
<dbReference type="EMBL" id="FNFE01000007">
    <property type="protein sequence ID" value="SDK78418.1"/>
    <property type="molecule type" value="Genomic_DNA"/>
</dbReference>
<dbReference type="SUPFAM" id="SSF53590">
    <property type="entry name" value="Nucleoside hydrolase"/>
    <property type="match status" value="1"/>
</dbReference>